<dbReference type="SUPFAM" id="SSF48179">
    <property type="entry name" value="6-phosphogluconate dehydrogenase C-terminal domain-like"/>
    <property type="match status" value="1"/>
</dbReference>
<comment type="catalytic activity">
    <reaction evidence="10">
        <text>a (3S)-3-hydroxyacyl-CoA + NAD(+) = a 3-oxoacyl-CoA + NADH + H(+)</text>
        <dbReference type="Rhea" id="RHEA:22432"/>
        <dbReference type="ChEBI" id="CHEBI:15378"/>
        <dbReference type="ChEBI" id="CHEBI:57318"/>
        <dbReference type="ChEBI" id="CHEBI:57540"/>
        <dbReference type="ChEBI" id="CHEBI:57945"/>
        <dbReference type="ChEBI" id="CHEBI:90726"/>
        <dbReference type="EC" id="1.1.1.35"/>
    </reaction>
</comment>
<evidence type="ECO:0000256" key="6">
    <source>
        <dbReference type="ARBA" id="ARBA00023002"/>
    </source>
</evidence>
<proteinExistence type="inferred from homology"/>
<dbReference type="PANTHER" id="PTHR43561:SF3">
    <property type="entry name" value="HYDROXYACYL-COENZYME A DEHYDROGENASE, MITOCHONDRIAL"/>
    <property type="match status" value="1"/>
</dbReference>
<gene>
    <name evidence="16" type="ORF">H4R34_002734</name>
</gene>
<dbReference type="Gene3D" id="1.10.1040.10">
    <property type="entry name" value="N-(1-d-carboxylethyl)-l-norvaline Dehydrogenase, domain 2"/>
    <property type="match status" value="1"/>
</dbReference>
<dbReference type="InterPro" id="IPR008927">
    <property type="entry name" value="6-PGluconate_DH-like_C_sf"/>
</dbReference>
<dbReference type="FunFam" id="3.40.50.720:FF:000009">
    <property type="entry name" value="Fatty oxidation complex, alpha subunit"/>
    <property type="match status" value="1"/>
</dbReference>
<dbReference type="InterPro" id="IPR006180">
    <property type="entry name" value="3-OHacyl-CoA_DH_CS"/>
</dbReference>
<evidence type="ECO:0000259" key="14">
    <source>
        <dbReference type="Pfam" id="PF00725"/>
    </source>
</evidence>
<feature type="site" description="Important for catalytic activity" evidence="11">
    <location>
        <position position="201"/>
    </location>
</feature>
<keyword evidence="9" id="KW-0496">Mitochondrion</keyword>
<keyword evidence="17" id="KW-1185">Reference proteome</keyword>
<evidence type="ECO:0000256" key="9">
    <source>
        <dbReference type="ARBA" id="ARBA00023128"/>
    </source>
</evidence>
<feature type="binding site" evidence="12">
    <location>
        <position position="156"/>
    </location>
    <ligand>
        <name>NAD(+)</name>
        <dbReference type="ChEBI" id="CHEBI:57540"/>
    </ligand>
</feature>
<feature type="binding site" evidence="13">
    <location>
        <position position="178"/>
    </location>
    <ligand>
        <name>CoA</name>
        <dbReference type="ChEBI" id="CHEBI:57287"/>
    </ligand>
</feature>
<evidence type="ECO:0000256" key="3">
    <source>
        <dbReference type="ARBA" id="ARBA00009463"/>
    </source>
</evidence>
<dbReference type="AlphaFoldDB" id="A0A9W8B3E3"/>
<keyword evidence="7 12" id="KW-0520">NAD</keyword>
<keyword evidence="8" id="KW-0443">Lipid metabolism</keyword>
<dbReference type="EMBL" id="JANBQB010000207">
    <property type="protein sequence ID" value="KAJ1979674.1"/>
    <property type="molecule type" value="Genomic_DNA"/>
</dbReference>
<evidence type="ECO:0000313" key="16">
    <source>
        <dbReference type="EMBL" id="KAJ1979674.1"/>
    </source>
</evidence>
<dbReference type="PROSITE" id="PS00067">
    <property type="entry name" value="3HCDH"/>
    <property type="match status" value="1"/>
</dbReference>
<keyword evidence="5" id="KW-0276">Fatty acid metabolism</keyword>
<evidence type="ECO:0000256" key="1">
    <source>
        <dbReference type="ARBA" id="ARBA00004305"/>
    </source>
</evidence>
<organism evidence="16 17">
    <name type="scientific">Dimargaris verticillata</name>
    <dbReference type="NCBI Taxonomy" id="2761393"/>
    <lineage>
        <taxon>Eukaryota</taxon>
        <taxon>Fungi</taxon>
        <taxon>Fungi incertae sedis</taxon>
        <taxon>Zoopagomycota</taxon>
        <taxon>Kickxellomycotina</taxon>
        <taxon>Dimargaritomycetes</taxon>
        <taxon>Dimargaritales</taxon>
        <taxon>Dimargaritaceae</taxon>
        <taxon>Dimargaris</taxon>
    </lineage>
</organism>
<dbReference type="Pfam" id="PF02737">
    <property type="entry name" value="3HCDH_N"/>
    <property type="match status" value="1"/>
</dbReference>
<feature type="binding site" evidence="13">
    <location>
        <position position="102"/>
    </location>
    <ligand>
        <name>CoA</name>
        <dbReference type="ChEBI" id="CHEBI:57287"/>
    </ligand>
</feature>
<dbReference type="PIRSF" id="PIRSF000105">
    <property type="entry name" value="HCDH"/>
    <property type="match status" value="1"/>
</dbReference>
<dbReference type="InterPro" id="IPR052242">
    <property type="entry name" value="Mito_3-hydroxyacyl-CoA_DH"/>
</dbReference>
<dbReference type="SUPFAM" id="SSF51735">
    <property type="entry name" value="NAD(P)-binding Rossmann-fold domains"/>
    <property type="match status" value="1"/>
</dbReference>
<evidence type="ECO:0000256" key="4">
    <source>
        <dbReference type="ARBA" id="ARBA00013000"/>
    </source>
</evidence>
<feature type="domain" description="3-hydroxyacyl-CoA dehydrogenase NAD binding" evidence="15">
    <location>
        <begin position="58"/>
        <end position="245"/>
    </location>
</feature>
<dbReference type="PANTHER" id="PTHR43561">
    <property type="match status" value="1"/>
</dbReference>
<evidence type="ECO:0000313" key="17">
    <source>
        <dbReference type="Proteomes" id="UP001151582"/>
    </source>
</evidence>
<comment type="caution">
    <text evidence="16">The sequence shown here is derived from an EMBL/GenBank/DDBJ whole genome shotgun (WGS) entry which is preliminary data.</text>
</comment>
<reference evidence="16" key="1">
    <citation type="submission" date="2022-07" db="EMBL/GenBank/DDBJ databases">
        <title>Phylogenomic reconstructions and comparative analyses of Kickxellomycotina fungi.</title>
        <authorList>
            <person name="Reynolds N.K."/>
            <person name="Stajich J.E."/>
            <person name="Barry K."/>
            <person name="Grigoriev I.V."/>
            <person name="Crous P."/>
            <person name="Smith M.E."/>
        </authorList>
    </citation>
    <scope>NUCLEOTIDE SEQUENCE</scope>
    <source>
        <strain evidence="16">RSA 567</strain>
    </source>
</reference>
<feature type="binding site" evidence="12">
    <location>
        <position position="178"/>
    </location>
    <ligand>
        <name>NAD(+)</name>
        <dbReference type="ChEBI" id="CHEBI:57540"/>
    </ligand>
</feature>
<dbReference type="InterPro" id="IPR013328">
    <property type="entry name" value="6PGD_dom2"/>
</dbReference>
<dbReference type="Proteomes" id="UP001151582">
    <property type="component" value="Unassembled WGS sequence"/>
</dbReference>
<evidence type="ECO:0000256" key="12">
    <source>
        <dbReference type="PIRSR" id="PIRSR000105-2"/>
    </source>
</evidence>
<comment type="similarity">
    <text evidence="3">Belongs to the 3-hydroxyacyl-CoA dehydrogenase family.</text>
</comment>
<dbReference type="InterPro" id="IPR006108">
    <property type="entry name" value="3HC_DH_C"/>
</dbReference>
<feature type="binding site" evidence="12">
    <location>
        <begin position="63"/>
        <end position="68"/>
    </location>
    <ligand>
        <name>NAD(+)</name>
        <dbReference type="ChEBI" id="CHEBI:57540"/>
    </ligand>
</feature>
<evidence type="ECO:0000256" key="8">
    <source>
        <dbReference type="ARBA" id="ARBA00023098"/>
    </source>
</evidence>
<comment type="subcellular location">
    <subcellularLocation>
        <location evidence="1">Mitochondrion matrix</location>
    </subcellularLocation>
</comment>
<dbReference type="GO" id="GO:0006635">
    <property type="term" value="P:fatty acid beta-oxidation"/>
    <property type="evidence" value="ECO:0007669"/>
    <property type="project" value="TreeGrafter"/>
</dbReference>
<dbReference type="InterPro" id="IPR036291">
    <property type="entry name" value="NAD(P)-bd_dom_sf"/>
</dbReference>
<feature type="domain" description="3-hydroxyacyl-CoA dehydrogenase C-terminal" evidence="14">
    <location>
        <begin position="247"/>
        <end position="347"/>
    </location>
</feature>
<keyword evidence="6" id="KW-0560">Oxidoreductase</keyword>
<protein>
    <recommendedName>
        <fullName evidence="4">3-hydroxyacyl-CoA dehydrogenase</fullName>
        <ecNumber evidence="4">1.1.1.35</ecNumber>
    </recommendedName>
</protein>
<evidence type="ECO:0000256" key="7">
    <source>
        <dbReference type="ARBA" id="ARBA00023027"/>
    </source>
</evidence>
<dbReference type="OrthoDB" id="5958943at2759"/>
<dbReference type="InterPro" id="IPR006176">
    <property type="entry name" value="3-OHacyl-CoA_DH_NAD-bd"/>
</dbReference>
<sequence length="347" mass="37558">MYRRQVQLLRHLNPQGVAAPVQQPTRASSAALMHTSNPALAPADSAPAGSEVERPFSKVVVYGSGLMGSGIAQVAAQYNYQVTLVDLNQNMLDKGQGYIRSSLKRVARKKFADDASQQTAFVDNVMSRVKVSTDPVKPVEDADLVVEAIVENIKVKQSLFRSLDEAAPQHTVFTSNTSSLPIGQLLAATSDQRATQFAGLHFFNPVPQMKLVEVVKAATTSQQVVDSLTAFCQSIKKSPVHCNDTPGFIVNRLLVPYMMEALRMVDRGDASVRDVDTAMKLGAGYPMGPFELADYVGLDTLKFITDGWYKEGEGLVGDGLVAPSKRLDALVAAGNLGRKTGKGFYEY</sequence>
<name>A0A9W8B3E3_9FUNG</name>
<feature type="binding site" evidence="12">
    <location>
        <position position="339"/>
    </location>
    <ligand>
        <name>NAD(+)</name>
        <dbReference type="ChEBI" id="CHEBI:57540"/>
    </ligand>
</feature>
<evidence type="ECO:0000256" key="10">
    <source>
        <dbReference type="ARBA" id="ARBA00049556"/>
    </source>
</evidence>
<evidence type="ECO:0000256" key="2">
    <source>
        <dbReference type="ARBA" id="ARBA00005005"/>
    </source>
</evidence>
<comment type="pathway">
    <text evidence="2">Lipid metabolism; fatty acid beta-oxidation.</text>
</comment>
<feature type="binding site" evidence="12">
    <location>
        <position position="204"/>
    </location>
    <ligand>
        <name>NAD(+)</name>
        <dbReference type="ChEBI" id="CHEBI:57540"/>
    </ligand>
</feature>
<dbReference type="Gene3D" id="3.40.50.720">
    <property type="entry name" value="NAD(P)-binding Rossmann-like Domain"/>
    <property type="match status" value="1"/>
</dbReference>
<evidence type="ECO:0000256" key="11">
    <source>
        <dbReference type="PIRSR" id="PIRSR000105-1"/>
    </source>
</evidence>
<accession>A0A9W8B3E3</accession>
<evidence type="ECO:0000259" key="15">
    <source>
        <dbReference type="Pfam" id="PF02737"/>
    </source>
</evidence>
<feature type="binding site" evidence="12">
    <location>
        <position position="151"/>
    </location>
    <ligand>
        <name>NAD(+)</name>
        <dbReference type="ChEBI" id="CHEBI:57540"/>
    </ligand>
</feature>
<feature type="binding site" evidence="12">
    <location>
        <position position="86"/>
    </location>
    <ligand>
        <name>NAD(+)</name>
        <dbReference type="ChEBI" id="CHEBI:57540"/>
    </ligand>
</feature>
<evidence type="ECO:0000256" key="13">
    <source>
        <dbReference type="PIRSR" id="PIRSR000105-3"/>
    </source>
</evidence>
<dbReference type="Pfam" id="PF00725">
    <property type="entry name" value="3HCDH"/>
    <property type="match status" value="1"/>
</dbReference>
<feature type="binding site" evidence="13">
    <location>
        <position position="109"/>
    </location>
    <ligand>
        <name>CoA</name>
        <dbReference type="ChEBI" id="CHEBI:57287"/>
    </ligand>
</feature>
<dbReference type="GO" id="GO:0070403">
    <property type="term" value="F:NAD+ binding"/>
    <property type="evidence" value="ECO:0007669"/>
    <property type="project" value="InterPro"/>
</dbReference>
<dbReference type="EC" id="1.1.1.35" evidence="4"/>
<dbReference type="GO" id="GO:0003857">
    <property type="term" value="F:(3S)-3-hydroxyacyl-CoA dehydrogenase (NAD+) activity"/>
    <property type="evidence" value="ECO:0007669"/>
    <property type="project" value="UniProtKB-EC"/>
</dbReference>
<dbReference type="InterPro" id="IPR022694">
    <property type="entry name" value="3-OHacyl-CoA_DH"/>
</dbReference>
<dbReference type="GO" id="GO:0005759">
    <property type="term" value="C:mitochondrial matrix"/>
    <property type="evidence" value="ECO:0007669"/>
    <property type="project" value="UniProtKB-SubCell"/>
</dbReference>
<evidence type="ECO:0000256" key="5">
    <source>
        <dbReference type="ARBA" id="ARBA00022832"/>
    </source>
</evidence>